<dbReference type="Gene3D" id="3.30.450.260">
    <property type="entry name" value="Haem NO binding associated domain"/>
    <property type="match status" value="1"/>
</dbReference>
<evidence type="ECO:0000259" key="3">
    <source>
        <dbReference type="PROSITE" id="PS50887"/>
    </source>
</evidence>
<feature type="domain" description="GGDEF" evidence="3">
    <location>
        <begin position="202"/>
        <end position="336"/>
    </location>
</feature>
<name>A0ABS1RS21_RHOSU</name>
<gene>
    <name evidence="4" type="ORF">JMM60_03105</name>
</gene>
<dbReference type="SMART" id="SM00267">
    <property type="entry name" value="GGDEF"/>
    <property type="match status" value="1"/>
</dbReference>
<dbReference type="PROSITE" id="PS50887">
    <property type="entry name" value="GGDEF"/>
    <property type="match status" value="1"/>
</dbReference>
<comment type="caution">
    <text evidence="4">The sequence shown here is derived from an EMBL/GenBank/DDBJ whole genome shotgun (WGS) entry which is preliminary data.</text>
</comment>
<dbReference type="EMBL" id="JAESJJ010000002">
    <property type="protein sequence ID" value="MBL3607794.1"/>
    <property type="molecule type" value="Genomic_DNA"/>
</dbReference>
<dbReference type="InterPro" id="IPR000160">
    <property type="entry name" value="GGDEF_dom"/>
</dbReference>
<dbReference type="RefSeq" id="WP_202247272.1">
    <property type="nucleotide sequence ID" value="NZ_JAESJJ010000002.1"/>
</dbReference>
<evidence type="ECO:0000313" key="5">
    <source>
        <dbReference type="Proteomes" id="UP000604473"/>
    </source>
</evidence>
<keyword evidence="5" id="KW-1185">Reference proteome</keyword>
<dbReference type="InterPro" id="IPR043128">
    <property type="entry name" value="Rev_trsase/Diguanyl_cyclase"/>
</dbReference>
<accession>A0ABS1RS21</accession>
<dbReference type="EC" id="2.7.7.65" evidence="1"/>
<dbReference type="PANTHER" id="PTHR45138:SF9">
    <property type="entry name" value="DIGUANYLATE CYCLASE DGCM-RELATED"/>
    <property type="match status" value="1"/>
</dbReference>
<evidence type="ECO:0000256" key="1">
    <source>
        <dbReference type="ARBA" id="ARBA00012528"/>
    </source>
</evidence>
<dbReference type="SUPFAM" id="SSF55073">
    <property type="entry name" value="Nucleotide cyclase"/>
    <property type="match status" value="1"/>
</dbReference>
<evidence type="ECO:0000313" key="4">
    <source>
        <dbReference type="EMBL" id="MBL3607794.1"/>
    </source>
</evidence>
<dbReference type="PANTHER" id="PTHR45138">
    <property type="entry name" value="REGULATORY COMPONENTS OF SENSORY TRANSDUCTION SYSTEM"/>
    <property type="match status" value="1"/>
</dbReference>
<dbReference type="NCBIfam" id="TIGR00254">
    <property type="entry name" value="GGDEF"/>
    <property type="match status" value="1"/>
</dbReference>
<dbReference type="InterPro" id="IPR029787">
    <property type="entry name" value="Nucleotide_cyclase"/>
</dbReference>
<protein>
    <recommendedName>
        <fullName evidence="1">diguanylate cyclase</fullName>
        <ecNumber evidence="1">2.7.7.65</ecNumber>
    </recommendedName>
</protein>
<dbReference type="Proteomes" id="UP000604473">
    <property type="component" value="Unassembled WGS sequence"/>
</dbReference>
<proteinExistence type="predicted"/>
<dbReference type="Pfam" id="PF00990">
    <property type="entry name" value="GGDEF"/>
    <property type="match status" value="1"/>
</dbReference>
<sequence>MKMPPDMPGQGAMQEPGPALSGAALDRLMPMHLWIGASGEVIRAGPTLQRLAGAPLALRAWTEIVTLRRPRATRRLEELLQMQGGALKFTLNSRPEIALKGLVVTLPGGAAFVNLSLGISLVDAVGRFDLTSSDFAPTDLAIELLYLNEAKTAVVGELRRLALRLNGARLTAEVEAATDMLTGLANRRALDDALGRLSASSLPFALMQLDLDLFKAVNDNHGHGMGDAVLRMVAAVLRSHFRSRDVIARVGGDEFVVLMVDFVDRDHLLSHASRLIERIEQPMEFQGVDCRISASIGIAVATLARRPSCDVLLQEADIALYESKRRGRGRATFYDDWQRRRHGPGDTAF</sequence>
<dbReference type="InterPro" id="IPR042463">
    <property type="entry name" value="HNOB_dom_associated_sf"/>
</dbReference>
<dbReference type="Gene3D" id="3.30.70.270">
    <property type="match status" value="1"/>
</dbReference>
<reference evidence="4 5" key="1">
    <citation type="submission" date="2021-01" db="EMBL/GenBank/DDBJ databases">
        <title>Draft genomes of Rhodovulum sulfidophilum.</title>
        <authorList>
            <person name="Guzman M.S."/>
        </authorList>
    </citation>
    <scope>NUCLEOTIDE SEQUENCE [LARGE SCALE GENOMIC DNA]</scope>
    <source>
        <strain evidence="4 5">AB35</strain>
    </source>
</reference>
<dbReference type="InterPro" id="IPR050469">
    <property type="entry name" value="Diguanylate_Cyclase"/>
</dbReference>
<comment type="catalytic activity">
    <reaction evidence="2">
        <text>2 GTP = 3',3'-c-di-GMP + 2 diphosphate</text>
        <dbReference type="Rhea" id="RHEA:24898"/>
        <dbReference type="ChEBI" id="CHEBI:33019"/>
        <dbReference type="ChEBI" id="CHEBI:37565"/>
        <dbReference type="ChEBI" id="CHEBI:58805"/>
        <dbReference type="EC" id="2.7.7.65"/>
    </reaction>
</comment>
<organism evidence="4 5">
    <name type="scientific">Rhodovulum sulfidophilum</name>
    <name type="common">Rhodobacter sulfidophilus</name>
    <dbReference type="NCBI Taxonomy" id="35806"/>
    <lineage>
        <taxon>Bacteria</taxon>
        <taxon>Pseudomonadati</taxon>
        <taxon>Pseudomonadota</taxon>
        <taxon>Alphaproteobacteria</taxon>
        <taxon>Rhodobacterales</taxon>
        <taxon>Paracoccaceae</taxon>
        <taxon>Rhodovulum</taxon>
    </lineage>
</organism>
<dbReference type="CDD" id="cd01949">
    <property type="entry name" value="GGDEF"/>
    <property type="match status" value="1"/>
</dbReference>
<evidence type="ECO:0000256" key="2">
    <source>
        <dbReference type="ARBA" id="ARBA00034247"/>
    </source>
</evidence>